<dbReference type="EMBL" id="NIQC01000009">
    <property type="protein sequence ID" value="OWZ84044.1"/>
    <property type="molecule type" value="Genomic_DNA"/>
</dbReference>
<dbReference type="AlphaFoldDB" id="A0A226C0C6"/>
<dbReference type="InterPro" id="IPR012902">
    <property type="entry name" value="N_methyl_site"/>
</dbReference>
<protein>
    <recommendedName>
        <fullName evidence="4">Prepilin-type cleavage/methylation domain-containing protein</fullName>
    </recommendedName>
</protein>
<comment type="caution">
    <text evidence="2">The sequence shown here is derived from an EMBL/GenBank/DDBJ whole genome shotgun (WGS) entry which is preliminary data.</text>
</comment>
<gene>
    <name evidence="2" type="ORF">CDO51_05655</name>
</gene>
<dbReference type="RefSeq" id="WP_089023334.1">
    <property type="nucleotide sequence ID" value="NZ_NIQC01000009.1"/>
</dbReference>
<dbReference type="SUPFAM" id="SSF54523">
    <property type="entry name" value="Pili subunits"/>
    <property type="match status" value="1"/>
</dbReference>
<organism evidence="2 3">
    <name type="scientific">Natranaerobius trueperi</name>
    <dbReference type="NCBI Taxonomy" id="759412"/>
    <lineage>
        <taxon>Bacteria</taxon>
        <taxon>Bacillati</taxon>
        <taxon>Bacillota</taxon>
        <taxon>Clostridia</taxon>
        <taxon>Natranaerobiales</taxon>
        <taxon>Natranaerobiaceae</taxon>
        <taxon>Natranaerobius</taxon>
    </lineage>
</organism>
<feature type="transmembrane region" description="Helical" evidence="1">
    <location>
        <begin position="12"/>
        <end position="32"/>
    </location>
</feature>
<sequence length="160" mass="17748">MKISKVNNTRGFTLIETLGVIILIAIIISILYPNVVKTIDIFVLDGAHNKLYQDLRLVKMQALKTEQLSRISFPYFGPQNYYVLHLPNRTKINYLPDGINFSTLNTGGSDFYNPEVVFAPDGVPWGGATIGISNKQGDTKYVVIAAVSGRIRKSEVLPGF</sequence>
<evidence type="ECO:0000313" key="3">
    <source>
        <dbReference type="Proteomes" id="UP000214588"/>
    </source>
</evidence>
<keyword evidence="1" id="KW-0812">Transmembrane</keyword>
<dbReference type="NCBIfam" id="TIGR02532">
    <property type="entry name" value="IV_pilin_GFxxxE"/>
    <property type="match status" value="1"/>
</dbReference>
<dbReference type="Pfam" id="PF07963">
    <property type="entry name" value="N_methyl"/>
    <property type="match status" value="1"/>
</dbReference>
<keyword evidence="1" id="KW-1133">Transmembrane helix</keyword>
<keyword evidence="3" id="KW-1185">Reference proteome</keyword>
<evidence type="ECO:0000256" key="1">
    <source>
        <dbReference type="SAM" id="Phobius"/>
    </source>
</evidence>
<evidence type="ECO:0008006" key="4">
    <source>
        <dbReference type="Google" id="ProtNLM"/>
    </source>
</evidence>
<accession>A0A226C0C6</accession>
<reference evidence="2 3" key="1">
    <citation type="submission" date="2017-06" db="EMBL/GenBank/DDBJ databases">
        <title>Draft Genome Sequence of Natranaerobius trueperi halophilic, alkalithermophilic bacteria from soda lakes.</title>
        <authorList>
            <person name="Zhao B."/>
        </authorList>
    </citation>
    <scope>NUCLEOTIDE SEQUENCE [LARGE SCALE GENOMIC DNA]</scope>
    <source>
        <strain evidence="2 3">DSM 18760</strain>
    </source>
</reference>
<proteinExistence type="predicted"/>
<dbReference type="InterPro" id="IPR045584">
    <property type="entry name" value="Pilin-like"/>
</dbReference>
<dbReference type="PROSITE" id="PS00409">
    <property type="entry name" value="PROKAR_NTER_METHYL"/>
    <property type="match status" value="1"/>
</dbReference>
<keyword evidence="1" id="KW-0472">Membrane</keyword>
<evidence type="ECO:0000313" key="2">
    <source>
        <dbReference type="EMBL" id="OWZ84044.1"/>
    </source>
</evidence>
<dbReference type="Proteomes" id="UP000214588">
    <property type="component" value="Unassembled WGS sequence"/>
</dbReference>
<name>A0A226C0C6_9FIRM</name>